<keyword evidence="2" id="KW-1185">Reference proteome</keyword>
<comment type="caution">
    <text evidence="1">The sequence shown here is derived from an EMBL/GenBank/DDBJ whole genome shotgun (WGS) entry which is preliminary data.</text>
</comment>
<protein>
    <recommendedName>
        <fullName evidence="3">TPX2 C-terminal domain-containing protein</fullName>
    </recommendedName>
</protein>
<evidence type="ECO:0000313" key="2">
    <source>
        <dbReference type="Proteomes" id="UP001157418"/>
    </source>
</evidence>
<organism evidence="1 2">
    <name type="scientific">Lactuca virosa</name>
    <dbReference type="NCBI Taxonomy" id="75947"/>
    <lineage>
        <taxon>Eukaryota</taxon>
        <taxon>Viridiplantae</taxon>
        <taxon>Streptophyta</taxon>
        <taxon>Embryophyta</taxon>
        <taxon>Tracheophyta</taxon>
        <taxon>Spermatophyta</taxon>
        <taxon>Magnoliopsida</taxon>
        <taxon>eudicotyledons</taxon>
        <taxon>Gunneridae</taxon>
        <taxon>Pentapetalae</taxon>
        <taxon>asterids</taxon>
        <taxon>campanulids</taxon>
        <taxon>Asterales</taxon>
        <taxon>Asteraceae</taxon>
        <taxon>Cichorioideae</taxon>
        <taxon>Cichorieae</taxon>
        <taxon>Lactucinae</taxon>
        <taxon>Lactuca</taxon>
    </lineage>
</organism>
<proteinExistence type="predicted"/>
<evidence type="ECO:0000313" key="1">
    <source>
        <dbReference type="EMBL" id="CAH1453257.1"/>
    </source>
</evidence>
<gene>
    <name evidence="1" type="ORF">LVIROSA_LOCUS38514</name>
</gene>
<evidence type="ECO:0008006" key="3">
    <source>
        <dbReference type="Google" id="ProtNLM"/>
    </source>
</evidence>
<dbReference type="AlphaFoldDB" id="A0AAU9PUJ1"/>
<reference evidence="1 2" key="1">
    <citation type="submission" date="2022-01" db="EMBL/GenBank/DDBJ databases">
        <authorList>
            <person name="Xiong W."/>
            <person name="Schranz E."/>
        </authorList>
    </citation>
    <scope>NUCLEOTIDE SEQUENCE [LARGE SCALE GENOMIC DNA]</scope>
</reference>
<accession>A0AAU9PUJ1</accession>
<sequence length="178" mass="20406">MPTPSGSLNFKYHRTTLWTRPSGSDEPRPSTELYLKAPNIVKKQTKSNLMSPQCIKNMETRRSTSCCSFLNGVVWLSDMETELGAHQVAPSVGLRNKYPTKETRFANASPLTRMQNFEETPQITTVMAHRNTTAKVLKEGQGCKECSKKEEREMEEFEAFKRFKAMKKRQVERSSHKV</sequence>
<dbReference type="EMBL" id="CAKMRJ010005745">
    <property type="protein sequence ID" value="CAH1453257.1"/>
    <property type="molecule type" value="Genomic_DNA"/>
</dbReference>
<dbReference type="Proteomes" id="UP001157418">
    <property type="component" value="Unassembled WGS sequence"/>
</dbReference>
<name>A0AAU9PUJ1_9ASTR</name>